<feature type="domain" description="CBS" evidence="11">
    <location>
        <begin position="208"/>
        <end position="270"/>
    </location>
</feature>
<dbReference type="EMBL" id="CP001100">
    <property type="protein sequence ID" value="ACF13545.1"/>
    <property type="molecule type" value="Genomic_DNA"/>
</dbReference>
<dbReference type="Pfam" id="PF01595">
    <property type="entry name" value="CNNM"/>
    <property type="match status" value="1"/>
</dbReference>
<feature type="transmembrane region" description="Helical" evidence="9">
    <location>
        <begin position="125"/>
        <end position="149"/>
    </location>
</feature>
<feature type="transmembrane region" description="Helical" evidence="9">
    <location>
        <begin position="87"/>
        <end position="105"/>
    </location>
</feature>
<reference evidence="13 14" key="1">
    <citation type="submission" date="2008-06" db="EMBL/GenBank/DDBJ databases">
        <title>Complete sequence of Chloroherpeton thalassium ATCC 35110.</title>
        <authorList>
            <consortium name="US DOE Joint Genome Institute"/>
            <person name="Lucas S."/>
            <person name="Copeland A."/>
            <person name="Lapidus A."/>
            <person name="Glavina del Rio T."/>
            <person name="Dalin E."/>
            <person name="Tice H."/>
            <person name="Bruce D."/>
            <person name="Goodwin L."/>
            <person name="Pitluck S."/>
            <person name="Schmutz J."/>
            <person name="Larimer F."/>
            <person name="Land M."/>
            <person name="Hauser L."/>
            <person name="Kyrpides N."/>
            <person name="Mikhailova N."/>
            <person name="Liu Z."/>
            <person name="Li T."/>
            <person name="Zhao F."/>
            <person name="Overmann J."/>
            <person name="Bryant D.A."/>
            <person name="Richardson P."/>
        </authorList>
    </citation>
    <scope>NUCLEOTIDE SEQUENCE [LARGE SCALE GENOMIC DNA]</scope>
    <source>
        <strain evidence="14">ATCC 35110 / GB-78</strain>
    </source>
</reference>
<evidence type="ECO:0000313" key="13">
    <source>
        <dbReference type="EMBL" id="ACF13545.1"/>
    </source>
</evidence>
<evidence type="ECO:0000313" key="14">
    <source>
        <dbReference type="Proteomes" id="UP000001208"/>
    </source>
</evidence>
<dbReference type="HOGENOM" id="CLU_015237_4_1_10"/>
<dbReference type="Pfam" id="PF00571">
    <property type="entry name" value="CBS"/>
    <property type="match status" value="2"/>
</dbReference>
<dbReference type="PANTHER" id="PTHR22777:SF17">
    <property type="entry name" value="UPF0053 PROTEIN SLL0260"/>
    <property type="match status" value="1"/>
</dbReference>
<evidence type="ECO:0000256" key="5">
    <source>
        <dbReference type="ARBA" id="ARBA00023122"/>
    </source>
</evidence>
<evidence type="ECO:0000256" key="4">
    <source>
        <dbReference type="ARBA" id="ARBA00022989"/>
    </source>
</evidence>
<dbReference type="PANTHER" id="PTHR22777">
    <property type="entry name" value="HEMOLYSIN-RELATED"/>
    <property type="match status" value="1"/>
</dbReference>
<comment type="subcellular location">
    <subcellularLocation>
        <location evidence="1">Membrane</location>
        <topology evidence="1">Multi-pass membrane protein</topology>
    </subcellularLocation>
</comment>
<evidence type="ECO:0000256" key="7">
    <source>
        <dbReference type="PROSITE-ProRule" id="PRU00703"/>
    </source>
</evidence>
<keyword evidence="10" id="KW-0732">Signal</keyword>
<feature type="domain" description="CNNM transmembrane" evidence="12">
    <location>
        <begin position="1"/>
        <end position="189"/>
    </location>
</feature>
<dbReference type="GO" id="GO:0005886">
    <property type="term" value="C:plasma membrane"/>
    <property type="evidence" value="ECO:0007669"/>
    <property type="project" value="TreeGrafter"/>
</dbReference>
<dbReference type="PROSITE" id="PS51846">
    <property type="entry name" value="CNNM"/>
    <property type="match status" value="1"/>
</dbReference>
<proteinExistence type="predicted"/>
<evidence type="ECO:0000256" key="3">
    <source>
        <dbReference type="ARBA" id="ARBA00022737"/>
    </source>
</evidence>
<feature type="signal peptide" evidence="10">
    <location>
        <begin position="1"/>
        <end position="19"/>
    </location>
</feature>
<dbReference type="InterPro" id="IPR046342">
    <property type="entry name" value="CBS_dom_sf"/>
</dbReference>
<dbReference type="Proteomes" id="UP000001208">
    <property type="component" value="Chromosome"/>
</dbReference>
<dbReference type="InterPro" id="IPR000644">
    <property type="entry name" value="CBS_dom"/>
</dbReference>
<evidence type="ECO:0000256" key="6">
    <source>
        <dbReference type="ARBA" id="ARBA00023136"/>
    </source>
</evidence>
<evidence type="ECO:0000256" key="10">
    <source>
        <dbReference type="SAM" id="SignalP"/>
    </source>
</evidence>
<dbReference type="SMART" id="SM01091">
    <property type="entry name" value="CorC_HlyC"/>
    <property type="match status" value="1"/>
</dbReference>
<keyword evidence="3" id="KW-0677">Repeat</keyword>
<dbReference type="CDD" id="cd04590">
    <property type="entry name" value="CBS_pair_CorC_HlyC_assoc"/>
    <property type="match status" value="1"/>
</dbReference>
<dbReference type="Pfam" id="PF03471">
    <property type="entry name" value="CorC_HlyC"/>
    <property type="match status" value="1"/>
</dbReference>
<keyword evidence="2 8" id="KW-0812">Transmembrane</keyword>
<keyword evidence="5 7" id="KW-0129">CBS domain</keyword>
<keyword evidence="4 8" id="KW-1133">Transmembrane helix</keyword>
<dbReference type="STRING" id="517418.Ctha_1081"/>
<dbReference type="AlphaFoldDB" id="B3QY17"/>
<keyword evidence="14" id="KW-1185">Reference proteome</keyword>
<accession>B3QY17</accession>
<dbReference type="SUPFAM" id="SSF54631">
    <property type="entry name" value="CBS-domain pair"/>
    <property type="match status" value="1"/>
</dbReference>
<dbReference type="Gene3D" id="3.30.465.10">
    <property type="match status" value="1"/>
</dbReference>
<dbReference type="GO" id="GO:0050660">
    <property type="term" value="F:flavin adenine dinucleotide binding"/>
    <property type="evidence" value="ECO:0007669"/>
    <property type="project" value="InterPro"/>
</dbReference>
<evidence type="ECO:0000256" key="1">
    <source>
        <dbReference type="ARBA" id="ARBA00004141"/>
    </source>
</evidence>
<organism evidence="13 14">
    <name type="scientific">Chloroherpeton thalassium (strain ATCC 35110 / GB-78)</name>
    <dbReference type="NCBI Taxonomy" id="517418"/>
    <lineage>
        <taxon>Bacteria</taxon>
        <taxon>Pseudomonadati</taxon>
        <taxon>Chlorobiota</taxon>
        <taxon>Chlorobiia</taxon>
        <taxon>Chlorobiales</taxon>
        <taxon>Chloroherpetonaceae</taxon>
        <taxon>Chloroherpeton</taxon>
    </lineage>
</organism>
<name>B3QY17_CHLT3</name>
<evidence type="ECO:0000256" key="8">
    <source>
        <dbReference type="PROSITE-ProRule" id="PRU01193"/>
    </source>
</evidence>
<feature type="transmembrane region" description="Helical" evidence="9">
    <location>
        <begin position="52"/>
        <end position="75"/>
    </location>
</feature>
<dbReference type="InterPro" id="IPR044751">
    <property type="entry name" value="Ion_transp-like_CBS"/>
</dbReference>
<dbReference type="InterPro" id="IPR016169">
    <property type="entry name" value="FAD-bd_PCMH_sub2"/>
</dbReference>
<feature type="domain" description="CBS" evidence="11">
    <location>
        <begin position="275"/>
        <end position="332"/>
    </location>
</feature>
<evidence type="ECO:0000259" key="12">
    <source>
        <dbReference type="PROSITE" id="PS51846"/>
    </source>
</evidence>
<dbReference type="FunFam" id="3.10.580.10:FF:000002">
    <property type="entry name" value="Magnesium/cobalt efflux protein CorC"/>
    <property type="match status" value="1"/>
</dbReference>
<sequence length="436" mass="49031">MVAYFLLLFFSAFFSGTEAAFFTLDETKLKEQAKSDPSFHGLLKLLQNQKRVTTTLTIGNTMSNLSVFVVSIFLTDKIVRDYQVLPALAHSLNALISLLVVMLLGENLPKLLASIHPEKVSKLAAPFVLVGNIIFYPLSTIVIFLTKIFEKVTVRIKGMKSLSVSSLTNEEIKALAESGLERGELTDTEHLLIENILDFREQIVRKIMTPRADICAIDTEASWDELVELIRNKKISKIPLYEDDLDNILGVLHAKDLVKFTNAKRQLKPEDWHKNARPPIFVPETQRLDDLLKTFQKKHTQVAIVVDEYGGTSGIVTLDDIIQEILGELAATPPSQADYKQIGTDCYRFDARIPIEEAFEVLNLPIHHPNKESDYSDDFDTLGGFILNLCGGIPNEKQHIQYENLDIEIEKILGQRILSVIICTKQTSPPNPSQET</sequence>
<protein>
    <submittedName>
        <fullName evidence="13">CBS domain containing protein</fullName>
    </submittedName>
</protein>
<gene>
    <name evidence="13" type="ordered locus">Ctha_1081</name>
</gene>
<evidence type="ECO:0000259" key="11">
    <source>
        <dbReference type="PROSITE" id="PS51371"/>
    </source>
</evidence>
<dbReference type="KEGG" id="cts:Ctha_1081"/>
<dbReference type="InterPro" id="IPR036318">
    <property type="entry name" value="FAD-bd_PCMH-like_sf"/>
</dbReference>
<evidence type="ECO:0000256" key="9">
    <source>
        <dbReference type="SAM" id="Phobius"/>
    </source>
</evidence>
<evidence type="ECO:0000256" key="2">
    <source>
        <dbReference type="ARBA" id="ARBA00022692"/>
    </source>
</evidence>
<dbReference type="Gene3D" id="3.10.580.10">
    <property type="entry name" value="CBS-domain"/>
    <property type="match status" value="1"/>
</dbReference>
<dbReference type="PROSITE" id="PS51371">
    <property type="entry name" value="CBS"/>
    <property type="match status" value="2"/>
</dbReference>
<dbReference type="eggNOG" id="COG1253">
    <property type="taxonomic scope" value="Bacteria"/>
</dbReference>
<dbReference type="InterPro" id="IPR002550">
    <property type="entry name" value="CNNM"/>
</dbReference>
<dbReference type="SUPFAM" id="SSF56176">
    <property type="entry name" value="FAD-binding/transporter-associated domain-like"/>
    <property type="match status" value="1"/>
</dbReference>
<dbReference type="InterPro" id="IPR005170">
    <property type="entry name" value="Transptr-assoc_dom"/>
</dbReference>
<keyword evidence="6 8" id="KW-0472">Membrane</keyword>
<feature type="chain" id="PRO_5002795887" evidence="10">
    <location>
        <begin position="20"/>
        <end position="436"/>
    </location>
</feature>
<dbReference type="RefSeq" id="WP_012499629.1">
    <property type="nucleotide sequence ID" value="NC_011026.1"/>
</dbReference>